<dbReference type="RefSeq" id="WP_137731553.1">
    <property type="nucleotide sequence ID" value="NZ_BJCL01000002.1"/>
</dbReference>
<protein>
    <submittedName>
        <fullName evidence="5">2-hydroxyhepta-2,4-diene-1,7-dioate isomerase</fullName>
    </submittedName>
</protein>
<dbReference type="AlphaFoldDB" id="A0A480AJF5"/>
<dbReference type="GO" id="GO:0044281">
    <property type="term" value="P:small molecule metabolic process"/>
    <property type="evidence" value="ECO:0007669"/>
    <property type="project" value="UniProtKB-ARBA"/>
</dbReference>
<dbReference type="EMBL" id="BJCL01000002">
    <property type="protein sequence ID" value="GCL61784.1"/>
    <property type="molecule type" value="Genomic_DNA"/>
</dbReference>
<evidence type="ECO:0000256" key="2">
    <source>
        <dbReference type="ARBA" id="ARBA00010211"/>
    </source>
</evidence>
<gene>
    <name evidence="5" type="ORF">AQPW35_08650</name>
</gene>
<keyword evidence="6" id="KW-1185">Reference proteome</keyword>
<proteinExistence type="inferred from homology"/>
<dbReference type="OrthoDB" id="9805307at2"/>
<dbReference type="GO" id="GO:0008704">
    <property type="term" value="F:5-carboxymethyl-2-hydroxymuconate delta-isomerase activity"/>
    <property type="evidence" value="ECO:0007669"/>
    <property type="project" value="InterPro"/>
</dbReference>
<accession>A0A480AJF5</accession>
<evidence type="ECO:0000313" key="6">
    <source>
        <dbReference type="Proteomes" id="UP000301751"/>
    </source>
</evidence>
<sequence>MPVSTNLPATLPRLDFAPWRLSGVVYTALLNDPRQVAALGDAVHQPPYKAPPAHPVLAVRPRNTLAGDGDAIGVPAGADALRTGPGLGLVIGRTACRVPAASALDWIAGYLVANDLSLPISSHYRPAVRQMARDGFCPLGPAVPAGAVADPDALAITLALDGAVVWQGHTSGRVRGVAQLLADVTDFMTLQPGDVLLLGIPADAPLAAPGQAMVVDMPGVGRLHNTLVAEAA</sequence>
<feature type="domain" description="Fumarylacetoacetase-like C-terminal" evidence="4">
    <location>
        <begin position="25"/>
        <end position="228"/>
    </location>
</feature>
<dbReference type="GO" id="GO:0046872">
    <property type="term" value="F:metal ion binding"/>
    <property type="evidence" value="ECO:0007669"/>
    <property type="project" value="UniProtKB-KW"/>
</dbReference>
<comment type="caution">
    <text evidence="5">The sequence shown here is derived from an EMBL/GenBank/DDBJ whole genome shotgun (WGS) entry which is preliminary data.</text>
</comment>
<organism evidence="5 6">
    <name type="scientific">Pseudaquabacterium pictum</name>
    <dbReference type="NCBI Taxonomy" id="2315236"/>
    <lineage>
        <taxon>Bacteria</taxon>
        <taxon>Pseudomonadati</taxon>
        <taxon>Pseudomonadota</taxon>
        <taxon>Betaproteobacteria</taxon>
        <taxon>Burkholderiales</taxon>
        <taxon>Sphaerotilaceae</taxon>
        <taxon>Pseudaquabacterium</taxon>
    </lineage>
</organism>
<evidence type="ECO:0000256" key="3">
    <source>
        <dbReference type="ARBA" id="ARBA00022723"/>
    </source>
</evidence>
<dbReference type="NCBIfam" id="TIGR02305">
    <property type="entry name" value="HpaG-N-term"/>
    <property type="match status" value="1"/>
</dbReference>
<comment type="similarity">
    <text evidence="2">Belongs to the FAH family.</text>
</comment>
<dbReference type="InterPro" id="IPR051121">
    <property type="entry name" value="FAH"/>
</dbReference>
<comment type="cofactor">
    <cofactor evidence="1">
        <name>Mg(2+)</name>
        <dbReference type="ChEBI" id="CHEBI:18420"/>
    </cofactor>
</comment>
<dbReference type="Gene3D" id="3.90.850.10">
    <property type="entry name" value="Fumarylacetoacetase-like, C-terminal domain"/>
    <property type="match status" value="1"/>
</dbReference>
<name>A0A480AJF5_9BURK</name>
<dbReference type="Proteomes" id="UP000301751">
    <property type="component" value="Unassembled WGS sequence"/>
</dbReference>
<evidence type="ECO:0000256" key="1">
    <source>
        <dbReference type="ARBA" id="ARBA00001946"/>
    </source>
</evidence>
<dbReference type="InterPro" id="IPR036663">
    <property type="entry name" value="Fumarylacetoacetase_C_sf"/>
</dbReference>
<reference evidence="6" key="1">
    <citation type="submission" date="2019-03" db="EMBL/GenBank/DDBJ databases">
        <title>Aquabacterium pictum sp.nov., the first bacteriochlorophyll a-containing freshwater bacterium in the genus Aquabacterium of the class Betaproteobacteria.</title>
        <authorList>
            <person name="Hirose S."/>
            <person name="Tank M."/>
            <person name="Hara E."/>
            <person name="Tamaki H."/>
            <person name="Takaichi S."/>
            <person name="Haruta S."/>
            <person name="Hanada S."/>
        </authorList>
    </citation>
    <scope>NUCLEOTIDE SEQUENCE [LARGE SCALE GENOMIC DNA]</scope>
    <source>
        <strain evidence="6">W35</strain>
    </source>
</reference>
<dbReference type="Pfam" id="PF01557">
    <property type="entry name" value="FAA_hydrolase"/>
    <property type="match status" value="1"/>
</dbReference>
<keyword evidence="5" id="KW-0413">Isomerase</keyword>
<dbReference type="SUPFAM" id="SSF56529">
    <property type="entry name" value="FAH"/>
    <property type="match status" value="1"/>
</dbReference>
<dbReference type="InterPro" id="IPR012686">
    <property type="entry name" value="HPA_isomer/decarb_N"/>
</dbReference>
<dbReference type="PANTHER" id="PTHR42796">
    <property type="entry name" value="FUMARYLACETOACETATE HYDROLASE DOMAIN-CONTAINING PROTEIN 2A-RELATED"/>
    <property type="match status" value="1"/>
</dbReference>
<dbReference type="GO" id="GO:0018800">
    <property type="term" value="F:5-oxopent-3-ene-1,2,5-tricarboxylate decarboxylase activity"/>
    <property type="evidence" value="ECO:0007669"/>
    <property type="project" value="InterPro"/>
</dbReference>
<evidence type="ECO:0000313" key="5">
    <source>
        <dbReference type="EMBL" id="GCL61784.1"/>
    </source>
</evidence>
<dbReference type="PANTHER" id="PTHR42796:SF4">
    <property type="entry name" value="FUMARYLACETOACETATE HYDROLASE DOMAIN-CONTAINING PROTEIN 2A"/>
    <property type="match status" value="1"/>
</dbReference>
<evidence type="ECO:0000259" key="4">
    <source>
        <dbReference type="Pfam" id="PF01557"/>
    </source>
</evidence>
<dbReference type="InterPro" id="IPR011234">
    <property type="entry name" value="Fumarylacetoacetase-like_C"/>
</dbReference>
<keyword evidence="3" id="KW-0479">Metal-binding</keyword>